<proteinExistence type="predicted"/>
<dbReference type="InterPro" id="IPR042099">
    <property type="entry name" value="ANL_N_sf"/>
</dbReference>
<dbReference type="PANTHER" id="PTHR45527">
    <property type="entry name" value="NONRIBOSOMAL PEPTIDE SYNTHETASE"/>
    <property type="match status" value="1"/>
</dbReference>
<accession>A0A2G1XPB4</accession>
<dbReference type="Gene3D" id="3.40.50.12780">
    <property type="entry name" value="N-terminal domain of ligase-like"/>
    <property type="match status" value="1"/>
</dbReference>
<dbReference type="GO" id="GO:0043041">
    <property type="term" value="P:amino acid activation for nonribosomal peptide biosynthetic process"/>
    <property type="evidence" value="ECO:0007669"/>
    <property type="project" value="TreeGrafter"/>
</dbReference>
<evidence type="ECO:0000313" key="2">
    <source>
        <dbReference type="EMBL" id="PHQ53078.1"/>
    </source>
</evidence>
<dbReference type="Gene3D" id="3.30.300.30">
    <property type="match status" value="1"/>
</dbReference>
<gene>
    <name evidence="2" type="ORF">BLA24_03735</name>
</gene>
<dbReference type="GO" id="GO:0031177">
    <property type="term" value="F:phosphopantetheine binding"/>
    <property type="evidence" value="ECO:0007669"/>
    <property type="project" value="TreeGrafter"/>
</dbReference>
<dbReference type="SUPFAM" id="SSF56801">
    <property type="entry name" value="Acetyl-CoA synthetase-like"/>
    <property type="match status" value="1"/>
</dbReference>
<keyword evidence="3" id="KW-1185">Reference proteome</keyword>
<dbReference type="InterPro" id="IPR045851">
    <property type="entry name" value="AMP-bd_C_sf"/>
</dbReference>
<dbReference type="AlphaFoldDB" id="A0A2G1XPB4"/>
<sequence>MGQRTSPRLGYLGGDDGDRFTTDASGTRHYRTGDRGRLLPDGALEITGRTDNQVKVRGYRVELEEVESTLRKAPGVTDAGAYADREEARHASWPA</sequence>
<comment type="caution">
    <text evidence="2">The sequence shown here is derived from an EMBL/GenBank/DDBJ whole genome shotgun (WGS) entry which is preliminary data.</text>
</comment>
<name>A0A2G1XPB4_STRCJ</name>
<evidence type="ECO:0000313" key="3">
    <source>
        <dbReference type="Proteomes" id="UP000222531"/>
    </source>
</evidence>
<dbReference type="Proteomes" id="UP000222531">
    <property type="component" value="Unassembled WGS sequence"/>
</dbReference>
<dbReference type="GO" id="GO:0044550">
    <property type="term" value="P:secondary metabolite biosynthetic process"/>
    <property type="evidence" value="ECO:0007669"/>
    <property type="project" value="TreeGrafter"/>
</dbReference>
<organism evidence="2 3">
    <name type="scientific">Streptomyces cinnamoneus</name>
    <name type="common">Streptoverticillium cinnamoneum</name>
    <dbReference type="NCBI Taxonomy" id="53446"/>
    <lineage>
        <taxon>Bacteria</taxon>
        <taxon>Bacillati</taxon>
        <taxon>Actinomycetota</taxon>
        <taxon>Actinomycetes</taxon>
        <taxon>Kitasatosporales</taxon>
        <taxon>Streptomycetaceae</taxon>
        <taxon>Streptomyces</taxon>
        <taxon>Streptomyces cinnamoneus group</taxon>
    </lineage>
</organism>
<evidence type="ECO:0000256" key="1">
    <source>
        <dbReference type="SAM" id="MobiDB-lite"/>
    </source>
</evidence>
<dbReference type="GO" id="GO:0005737">
    <property type="term" value="C:cytoplasm"/>
    <property type="evidence" value="ECO:0007669"/>
    <property type="project" value="TreeGrafter"/>
</dbReference>
<dbReference type="EMBL" id="NHZO01000052">
    <property type="protein sequence ID" value="PHQ53078.1"/>
    <property type="molecule type" value="Genomic_DNA"/>
</dbReference>
<feature type="region of interest" description="Disordered" evidence="1">
    <location>
        <begin position="1"/>
        <end position="36"/>
    </location>
</feature>
<dbReference type="PANTHER" id="PTHR45527:SF1">
    <property type="entry name" value="FATTY ACID SYNTHASE"/>
    <property type="match status" value="1"/>
</dbReference>
<protein>
    <submittedName>
        <fullName evidence="2">Uncharacterized protein</fullName>
    </submittedName>
</protein>
<reference evidence="2 3" key="1">
    <citation type="journal article" date="2017" name="Biochemistry">
        <title>Identification of the Biosynthetic Pathway for the Antibiotic Bicyclomycin.</title>
        <authorList>
            <person name="Patteson J."/>
            <person name="Cai W."/>
            <person name="Johnson R.A."/>
            <person name="Santa Maria K."/>
            <person name="Li B."/>
        </authorList>
    </citation>
    <scope>NUCLEOTIDE SEQUENCE [LARGE SCALE GENOMIC DNA]</scope>
    <source>
        <strain evidence="2 3">ATCC 21532</strain>
    </source>
</reference>